<dbReference type="EMBL" id="CP066681">
    <property type="protein sequence ID" value="QQG35534.1"/>
    <property type="molecule type" value="Genomic_DNA"/>
</dbReference>
<organism evidence="1 2">
    <name type="scientific">Micavibrio aeruginosavorus</name>
    <dbReference type="NCBI Taxonomy" id="349221"/>
    <lineage>
        <taxon>Bacteria</taxon>
        <taxon>Pseudomonadati</taxon>
        <taxon>Bdellovibrionota</taxon>
        <taxon>Bdellovibrionia</taxon>
        <taxon>Bdellovibrionales</taxon>
        <taxon>Pseudobdellovibrionaceae</taxon>
        <taxon>Micavibrio</taxon>
    </lineage>
</organism>
<dbReference type="Proteomes" id="UP000595362">
    <property type="component" value="Chromosome"/>
</dbReference>
<evidence type="ECO:0000313" key="2">
    <source>
        <dbReference type="Proteomes" id="UP000595362"/>
    </source>
</evidence>
<protein>
    <submittedName>
        <fullName evidence="1">Uncharacterized protein</fullName>
    </submittedName>
</protein>
<accession>A0A7T5R109</accession>
<sequence length="323" mass="34467">MSILIDKTGFAAHIHKCLMNQASLAGEETDGMRLIQLLAGVTVETLLLFDEPDEGLSATYAMLADALGSEPSAAPLGQHALPPAYVIEAETEMGRTLARRLFEDWLNCAYDFHQLLVTVVQGVLIQLEAGGQPRAETFRLFIECTNRCMAYEIAAQELCDIVIEEKIGAEGWSLADSVSGLSAVAGRCLAIGQSSMGLFNPVTWNDRLDQVSYVMTQEAVRLGIPAGSDWRFGLAANDCPANAPYDLIVSLEPSARGFFRIIGMMDLLDQAVACAKAAGRMLAVAAGGDAPELEPVIAKPLAMAAMTETFRSTGCQDTAISGS</sequence>
<gene>
    <name evidence="1" type="ORF">HYS17_08355</name>
</gene>
<proteinExistence type="predicted"/>
<name>A0A7T5R109_9BACT</name>
<evidence type="ECO:0000313" key="1">
    <source>
        <dbReference type="EMBL" id="QQG35534.1"/>
    </source>
</evidence>
<dbReference type="AlphaFoldDB" id="A0A7T5R109"/>
<reference evidence="1 2" key="1">
    <citation type="submission" date="2020-07" db="EMBL/GenBank/DDBJ databases">
        <title>Huge and variable diversity of episymbiotic CPR bacteria and DPANN archaea in groundwater ecosystems.</title>
        <authorList>
            <person name="He C.Y."/>
            <person name="Keren R."/>
            <person name="Whittaker M."/>
            <person name="Farag I.F."/>
            <person name="Doudna J."/>
            <person name="Cate J.H.D."/>
            <person name="Banfield J.F."/>
        </authorList>
    </citation>
    <scope>NUCLEOTIDE SEQUENCE [LARGE SCALE GENOMIC DNA]</scope>
    <source>
        <strain evidence="1">NC_groundwater_70_Ag_B-0.1um_54_66</strain>
    </source>
</reference>